<evidence type="ECO:0000313" key="8">
    <source>
        <dbReference type="EMBL" id="CAG5102232.1"/>
    </source>
</evidence>
<dbReference type="InterPro" id="IPR009011">
    <property type="entry name" value="Man6P_isomerase_rcpt-bd_dom_sf"/>
</dbReference>
<keyword evidence="4" id="KW-0653">Protein transport</keyword>
<dbReference type="Gene3D" id="2.70.130.10">
    <property type="entry name" value="Mannose-6-phosphate receptor binding domain"/>
    <property type="match status" value="1"/>
</dbReference>
<evidence type="ECO:0000256" key="4">
    <source>
        <dbReference type="ARBA" id="ARBA00022927"/>
    </source>
</evidence>
<evidence type="ECO:0000256" key="3">
    <source>
        <dbReference type="ARBA" id="ARBA00022729"/>
    </source>
</evidence>
<dbReference type="GO" id="GO:0005802">
    <property type="term" value="C:trans-Golgi network"/>
    <property type="evidence" value="ECO:0007669"/>
    <property type="project" value="TreeGrafter"/>
</dbReference>
<evidence type="ECO:0000256" key="1">
    <source>
        <dbReference type="ARBA" id="ARBA00004472"/>
    </source>
</evidence>
<keyword evidence="2 7" id="KW-0812">Transmembrane</keyword>
<dbReference type="EMBL" id="CAJNRD030001123">
    <property type="protein sequence ID" value="CAG5102232.1"/>
    <property type="molecule type" value="Genomic_DNA"/>
</dbReference>
<keyword evidence="5 7" id="KW-1133">Transmembrane helix</keyword>
<feature type="transmembrane region" description="Helical" evidence="7">
    <location>
        <begin position="50"/>
        <end position="70"/>
    </location>
</feature>
<dbReference type="PANTHER" id="PTHR15071:SF0">
    <property type="entry name" value="MANNOSE 6-PHOSPHATE RECEPTOR-LIKE PROTEIN 1"/>
    <property type="match status" value="1"/>
</dbReference>
<dbReference type="GO" id="GO:0000139">
    <property type="term" value="C:Golgi membrane"/>
    <property type="evidence" value="ECO:0007669"/>
    <property type="project" value="UniProtKB-SubCell"/>
</dbReference>
<comment type="subcellular location">
    <subcellularLocation>
        <location evidence="1">Preautophagosomal structure membrane</location>
        <topology evidence="1">Single-pass type I membrane protein</topology>
    </subcellularLocation>
</comment>
<feature type="transmembrane region" description="Helical" evidence="7">
    <location>
        <begin position="20"/>
        <end position="38"/>
    </location>
</feature>
<proteinExistence type="predicted"/>
<dbReference type="InterPro" id="IPR018939">
    <property type="entry name" value="Autophagy-rel_prot_27"/>
</dbReference>
<evidence type="ECO:0000313" key="9">
    <source>
        <dbReference type="Proteomes" id="UP000786811"/>
    </source>
</evidence>
<comment type="caution">
    <text evidence="8">The sequence shown here is derived from an EMBL/GenBank/DDBJ whole genome shotgun (WGS) entry which is preliminary data.</text>
</comment>
<evidence type="ECO:0000256" key="7">
    <source>
        <dbReference type="SAM" id="Phobius"/>
    </source>
</evidence>
<name>A0A8J2HIC1_COTCN</name>
<dbReference type="AlphaFoldDB" id="A0A8J2HIC1"/>
<dbReference type="PANTHER" id="PTHR15071">
    <property type="entry name" value="MANNOSE-6-PHOSPHATE RECEPTOR FAMILY MEMBER"/>
    <property type="match status" value="1"/>
</dbReference>
<accession>A0A8J2HIC1</accession>
<dbReference type="Proteomes" id="UP000786811">
    <property type="component" value="Unassembled WGS sequence"/>
</dbReference>
<gene>
    <name evidence="8" type="ORF">HICCMSTLAB_LOCUS10912</name>
</gene>
<dbReference type="SUPFAM" id="SSF50911">
    <property type="entry name" value="Mannose 6-phosphate receptor domain"/>
    <property type="match status" value="1"/>
</dbReference>
<evidence type="ECO:0000256" key="6">
    <source>
        <dbReference type="ARBA" id="ARBA00023136"/>
    </source>
</evidence>
<keyword evidence="3" id="KW-0732">Signal</keyword>
<evidence type="ECO:0008006" key="10">
    <source>
        <dbReference type="Google" id="ProtNLM"/>
    </source>
</evidence>
<evidence type="ECO:0000256" key="2">
    <source>
        <dbReference type="ARBA" id="ARBA00022692"/>
    </source>
</evidence>
<keyword evidence="6 7" id="KW-0472">Membrane</keyword>
<keyword evidence="4" id="KW-0813">Transport</keyword>
<protein>
    <recommendedName>
        <fullName evidence="10">Cation-dependent mannose-6-phosphate receptor</fullName>
    </recommendedName>
</protein>
<organism evidence="8 9">
    <name type="scientific">Cotesia congregata</name>
    <name type="common">Parasitoid wasp</name>
    <name type="synonym">Apanteles congregatus</name>
    <dbReference type="NCBI Taxonomy" id="51543"/>
    <lineage>
        <taxon>Eukaryota</taxon>
        <taxon>Metazoa</taxon>
        <taxon>Ecdysozoa</taxon>
        <taxon>Arthropoda</taxon>
        <taxon>Hexapoda</taxon>
        <taxon>Insecta</taxon>
        <taxon>Pterygota</taxon>
        <taxon>Neoptera</taxon>
        <taxon>Endopterygota</taxon>
        <taxon>Hymenoptera</taxon>
        <taxon>Apocrita</taxon>
        <taxon>Ichneumonoidea</taxon>
        <taxon>Braconidae</taxon>
        <taxon>Microgastrinae</taxon>
        <taxon>Cotesia</taxon>
    </lineage>
</organism>
<dbReference type="OrthoDB" id="29460at2759"/>
<reference evidence="8" key="1">
    <citation type="submission" date="2021-04" db="EMBL/GenBank/DDBJ databases">
        <authorList>
            <person name="Chebbi M.A.C M."/>
        </authorList>
    </citation>
    <scope>NUCLEOTIDE SEQUENCE</scope>
</reference>
<keyword evidence="9" id="KW-1185">Reference proteome</keyword>
<sequence>MCDIHCRCHALYIYIYRVDIFLFLNAHINVFSFVSSHIHQKNNNLPVIKMLNSTNSFVTFGIIIFIINYAKSHCVEQTACTCLRDDKRGYDLRPLADQGPFHNKKNNFTFQPCKNVDLTFKNSNDSDCQVSSICLLSGSNRSISLGKAEDSIWSSPLNNKNGVHLVFHHENYMTKIKLECCHGCVTTLVDQNSTDTEYNLTLISESNCLVTMRRGLSTGSILVILLFVFTGIYFASGALALRFLRGAVGLELIPNYEFWSDLPGLVRDGVTFTLSGCSPVSYERI</sequence>
<feature type="transmembrane region" description="Helical" evidence="7">
    <location>
        <begin position="221"/>
        <end position="244"/>
    </location>
</feature>
<dbReference type="Pfam" id="PF09451">
    <property type="entry name" value="ATG27"/>
    <property type="match status" value="1"/>
</dbReference>
<evidence type="ECO:0000256" key="5">
    <source>
        <dbReference type="ARBA" id="ARBA00022989"/>
    </source>
</evidence>